<evidence type="ECO:0000313" key="5">
    <source>
        <dbReference type="Proteomes" id="UP000261560"/>
    </source>
</evidence>
<evidence type="ECO:0000256" key="1">
    <source>
        <dbReference type="ARBA" id="ARBA00006926"/>
    </source>
</evidence>
<organism evidence="4 5">
    <name type="scientific">Oryzias melastigma</name>
    <name type="common">Marine medaka</name>
    <dbReference type="NCBI Taxonomy" id="30732"/>
    <lineage>
        <taxon>Eukaryota</taxon>
        <taxon>Metazoa</taxon>
        <taxon>Chordata</taxon>
        <taxon>Craniata</taxon>
        <taxon>Vertebrata</taxon>
        <taxon>Euteleostomi</taxon>
        <taxon>Actinopterygii</taxon>
        <taxon>Neopterygii</taxon>
        <taxon>Teleostei</taxon>
        <taxon>Neoteleostei</taxon>
        <taxon>Acanthomorphata</taxon>
        <taxon>Ovalentaria</taxon>
        <taxon>Atherinomorphae</taxon>
        <taxon>Beloniformes</taxon>
        <taxon>Adrianichthyidae</taxon>
        <taxon>Oryziinae</taxon>
        <taxon>Oryzias</taxon>
    </lineage>
</organism>
<evidence type="ECO:0000256" key="3">
    <source>
        <dbReference type="ARBA" id="ARBA00023002"/>
    </source>
</evidence>
<sequence length="64" mass="7499">KQVFCTSFLQHKCVFLKFSEPQTEQDFMEEKSVYDFFAESLDGQQIPLSTFRNKVLLIVNVATF</sequence>
<keyword evidence="2" id="KW-0575">Peroxidase</keyword>
<dbReference type="STRING" id="30732.ENSOMEP00000010379"/>
<proteinExistence type="inferred from homology"/>
<dbReference type="GeneTree" id="ENSGT00940000177206"/>
<reference evidence="4" key="2">
    <citation type="submission" date="2025-09" db="UniProtKB">
        <authorList>
            <consortium name="Ensembl"/>
        </authorList>
    </citation>
    <scope>IDENTIFICATION</scope>
</reference>
<dbReference type="PROSITE" id="PS51355">
    <property type="entry name" value="GLUTATHIONE_PEROXID_3"/>
    <property type="match status" value="1"/>
</dbReference>
<dbReference type="GO" id="GO:0004601">
    <property type="term" value="F:peroxidase activity"/>
    <property type="evidence" value="ECO:0007669"/>
    <property type="project" value="UniProtKB-KW"/>
</dbReference>
<evidence type="ECO:0000256" key="2">
    <source>
        <dbReference type="ARBA" id="ARBA00022559"/>
    </source>
</evidence>
<reference evidence="4" key="1">
    <citation type="submission" date="2025-08" db="UniProtKB">
        <authorList>
            <consortium name="Ensembl"/>
        </authorList>
    </citation>
    <scope>IDENTIFICATION</scope>
</reference>
<dbReference type="InterPro" id="IPR000889">
    <property type="entry name" value="Glutathione_peroxidase"/>
</dbReference>
<dbReference type="AlphaFoldDB" id="A0A3B3BYC5"/>
<comment type="similarity">
    <text evidence="1">Belongs to the glutathione peroxidase family.</text>
</comment>
<dbReference type="SUPFAM" id="SSF52833">
    <property type="entry name" value="Thioredoxin-like"/>
    <property type="match status" value="1"/>
</dbReference>
<dbReference type="InterPro" id="IPR036249">
    <property type="entry name" value="Thioredoxin-like_sf"/>
</dbReference>
<dbReference type="PaxDb" id="30732-ENSOMEP00000010379"/>
<keyword evidence="3" id="KW-0560">Oxidoreductase</keyword>
<dbReference type="Ensembl" id="ENSOMET00000017170.1">
    <property type="protein sequence ID" value="ENSOMEP00000010379.1"/>
    <property type="gene ID" value="ENSOMEG00000011642.1"/>
</dbReference>
<evidence type="ECO:0000313" key="4">
    <source>
        <dbReference type="Ensembl" id="ENSOMEP00000010379.1"/>
    </source>
</evidence>
<evidence type="ECO:0008006" key="6">
    <source>
        <dbReference type="Google" id="ProtNLM"/>
    </source>
</evidence>
<accession>A0A3B3BYC5</accession>
<dbReference type="GO" id="GO:0006979">
    <property type="term" value="P:response to oxidative stress"/>
    <property type="evidence" value="ECO:0007669"/>
    <property type="project" value="InterPro"/>
</dbReference>
<dbReference type="Gene3D" id="3.40.30.10">
    <property type="entry name" value="Glutaredoxin"/>
    <property type="match status" value="1"/>
</dbReference>
<protein>
    <recommendedName>
        <fullName evidence="6">Glutathione peroxidase</fullName>
    </recommendedName>
</protein>
<name>A0A3B3BYC5_ORYME</name>
<dbReference type="Proteomes" id="UP000261560">
    <property type="component" value="Unplaced"/>
</dbReference>
<keyword evidence="5" id="KW-1185">Reference proteome</keyword>